<reference evidence="3" key="1">
    <citation type="submission" date="2018-05" db="EMBL/GenBank/DDBJ databases">
        <authorList>
            <person name="Lanie J.A."/>
            <person name="Ng W.-L."/>
            <person name="Kazmierczak K.M."/>
            <person name="Andrzejewski T.M."/>
            <person name="Davidsen T.M."/>
            <person name="Wayne K.J."/>
            <person name="Tettelin H."/>
            <person name="Glass J.I."/>
            <person name="Rusch D."/>
            <person name="Podicherti R."/>
            <person name="Tsui H.-C.T."/>
            <person name="Winkler M.E."/>
        </authorList>
    </citation>
    <scope>NUCLEOTIDE SEQUENCE</scope>
</reference>
<dbReference type="PANTHER" id="PTHR37690:SF1">
    <property type="entry name" value="CHORISMATE DEHYDRATASE"/>
    <property type="match status" value="1"/>
</dbReference>
<dbReference type="Pfam" id="PF02621">
    <property type="entry name" value="VitK2_biosynth"/>
    <property type="match status" value="1"/>
</dbReference>
<sequence length="238" mass="26805">MGFQLFMDSPAALADRLKSSDLDLAMIPSVEYFKLADTYRLVPDICIASRGEVGTVLFLAKKPINEISSIAVDNRSRTSVALLKILFSFNSDVSIHSFPPDLESMLIDHSGALVIGDQIFKLSDLDPSVTVYDLSEEWFGQTGKTFVHAVIAVRKKISLNLIQKKFIQQAKVEGCKRIKEVVRDYKGLAGVNIEILEDYLEKKIEYDFDEMALDGLTHFNNLCYQRGIISKKFPIKFI</sequence>
<dbReference type="SUPFAM" id="SSF53850">
    <property type="entry name" value="Periplasmic binding protein-like II"/>
    <property type="match status" value="1"/>
</dbReference>
<dbReference type="AlphaFoldDB" id="A0A381W9T9"/>
<dbReference type="GO" id="GO:0016829">
    <property type="term" value="F:lyase activity"/>
    <property type="evidence" value="ECO:0007669"/>
    <property type="project" value="UniProtKB-KW"/>
</dbReference>
<evidence type="ECO:0000313" key="3">
    <source>
        <dbReference type="EMBL" id="SVA49316.1"/>
    </source>
</evidence>
<dbReference type="HAMAP" id="MF_00995">
    <property type="entry name" value="MqnA"/>
    <property type="match status" value="1"/>
</dbReference>
<keyword evidence="2" id="KW-0456">Lyase</keyword>
<dbReference type="InterPro" id="IPR030868">
    <property type="entry name" value="MqnA"/>
</dbReference>
<evidence type="ECO:0000256" key="1">
    <source>
        <dbReference type="ARBA" id="ARBA00022428"/>
    </source>
</evidence>
<dbReference type="GO" id="GO:0009234">
    <property type="term" value="P:menaquinone biosynthetic process"/>
    <property type="evidence" value="ECO:0007669"/>
    <property type="project" value="UniProtKB-KW"/>
</dbReference>
<gene>
    <name evidence="3" type="ORF">METZ01_LOCUS102170</name>
</gene>
<dbReference type="PANTHER" id="PTHR37690">
    <property type="entry name" value="CHORISMATE DEHYDRATASE"/>
    <property type="match status" value="1"/>
</dbReference>
<dbReference type="InterPro" id="IPR003773">
    <property type="entry name" value="Menaquinone_biosynth"/>
</dbReference>
<dbReference type="CDD" id="cd13634">
    <property type="entry name" value="PBP2_Sco4506"/>
    <property type="match status" value="1"/>
</dbReference>
<protein>
    <recommendedName>
        <fullName evidence="4">Chorismate dehydratase</fullName>
    </recommendedName>
</protein>
<organism evidence="3">
    <name type="scientific">marine metagenome</name>
    <dbReference type="NCBI Taxonomy" id="408172"/>
    <lineage>
        <taxon>unclassified sequences</taxon>
        <taxon>metagenomes</taxon>
        <taxon>ecological metagenomes</taxon>
    </lineage>
</organism>
<name>A0A381W9T9_9ZZZZ</name>
<dbReference type="EMBL" id="UINC01011147">
    <property type="protein sequence ID" value="SVA49316.1"/>
    <property type="molecule type" value="Genomic_DNA"/>
</dbReference>
<keyword evidence="1" id="KW-0474">Menaquinone biosynthesis</keyword>
<proteinExistence type="inferred from homology"/>
<dbReference type="Gene3D" id="3.40.190.10">
    <property type="entry name" value="Periplasmic binding protein-like II"/>
    <property type="match status" value="2"/>
</dbReference>
<evidence type="ECO:0008006" key="4">
    <source>
        <dbReference type="Google" id="ProtNLM"/>
    </source>
</evidence>
<accession>A0A381W9T9</accession>
<evidence type="ECO:0000256" key="2">
    <source>
        <dbReference type="ARBA" id="ARBA00023239"/>
    </source>
</evidence>